<feature type="region of interest" description="Disordered" evidence="2">
    <location>
        <begin position="672"/>
        <end position="699"/>
    </location>
</feature>
<dbReference type="CDD" id="cd00173">
    <property type="entry name" value="SH2"/>
    <property type="match status" value="1"/>
</dbReference>
<evidence type="ECO:0000256" key="1">
    <source>
        <dbReference type="PROSITE-ProRule" id="PRU00191"/>
    </source>
</evidence>
<feature type="compositionally biased region" description="Pro residues" evidence="2">
    <location>
        <begin position="124"/>
        <end position="139"/>
    </location>
</feature>
<dbReference type="Pfam" id="PF00017">
    <property type="entry name" value="SH2"/>
    <property type="match status" value="1"/>
</dbReference>
<keyword evidence="1" id="KW-0727">SH2 domain</keyword>
<keyword evidence="5" id="KW-1185">Reference proteome</keyword>
<evidence type="ECO:0000313" key="5">
    <source>
        <dbReference type="Proteomes" id="UP001652700"/>
    </source>
</evidence>
<sequence>MDLNRIRLLSEDNLLKAIKDSGNDIIADILKDRGIDGKSFLEFQELQAISWKLPRVQVKNLTTFISQVKQDPSILVKSLPDPQPFSPRRSFKTPGKPNIVKPPVKLPIIPPVESNNTRFNKPPLSSPDVPPIPPIPPLPKQLENQQTSKPEPPMSIARIKERPAFPLPRRASSKPIEPPDDPPADYGYLTPDDIGTKYPSFADQSSPKQRVLPSPINKLPKGLNTTNNHQRNVDSEDDAPALPPLRNLPRIESKKSPVGNRKLPPVPPDGPDIKRRSASLERPTNRRFQQPSPVEPEDENDDNNIYDDVQEEQKHKKQAPTPAAVQKSFEPIKKYSSSTPENINSNTLDKESQNKRGNFLGNLGKLLAEKWTPPKTENPSSYNYENHMLQSETTPTSKSTFSFKDRPLPEIPKEYQPSYRKNSFKDTETVSNNQSTLSRNNRDKGKGYNQPPKHFQQRITPEPELVGNEHEDEEQVYENVNEKNNSNTSADEFDAPEYENNESFSHISKQKVLNKTLLVEALQRQSTRSIESVPTTRKQIDEKSSHNVPTTPDFVKEEREGGVFYGNIDQPRSFPYSSKRSPFRSNVPSVGDDDADAPEYGNIDESDISTNTSLTQERRLPTNRTNFNSPASQKALNQTQTQSAARASIPSMLAMKLNEALKAREKKLQENINKNAPNKTNFANIAPPNESDSEDNKSERNIRLRNRIPEDSFGDQAFYGNVSDSIRQELHEHHPELEEERKSNADLIFNINHEPFYRNTDRKGAKQLLRNFTDGAFLFRPSEKYFLVLTIKYNKKFYNLGIERTANNKIRLNADMSSISPEFETLKAFVEYFTKEAVTFSDQGTILEIYLNPVLPADIF</sequence>
<dbReference type="InterPro" id="IPR036860">
    <property type="entry name" value="SH2_dom_sf"/>
</dbReference>
<dbReference type="EnsemblMetazoa" id="XM_050656407.1">
    <property type="protein sequence ID" value="XP_050512364.1"/>
    <property type="gene ID" value="LOC114334001"/>
</dbReference>
<feature type="region of interest" description="Disordered" evidence="2">
    <location>
        <begin position="77"/>
        <end position="494"/>
    </location>
</feature>
<accession>A0ABM5KQA1</accession>
<feature type="region of interest" description="Disordered" evidence="2">
    <location>
        <begin position="529"/>
        <end position="553"/>
    </location>
</feature>
<feature type="compositionally biased region" description="Acidic residues" evidence="2">
    <location>
        <begin position="591"/>
        <end position="607"/>
    </location>
</feature>
<feature type="compositionally biased region" description="Polar residues" evidence="2">
    <location>
        <begin position="622"/>
        <end position="635"/>
    </location>
</feature>
<dbReference type="RefSeq" id="XP_050512364.1">
    <property type="nucleotide sequence ID" value="XM_050656407.1"/>
</dbReference>
<feature type="compositionally biased region" description="Polar residues" evidence="2">
    <location>
        <begin position="375"/>
        <end position="390"/>
    </location>
</feature>
<feature type="region of interest" description="Disordered" evidence="2">
    <location>
        <begin position="565"/>
        <end position="635"/>
    </location>
</feature>
<feature type="compositionally biased region" description="Polar residues" evidence="2">
    <location>
        <begin position="575"/>
        <end position="588"/>
    </location>
</feature>
<feature type="compositionally biased region" description="Acidic residues" evidence="2">
    <location>
        <begin position="295"/>
        <end position="310"/>
    </location>
</feature>
<dbReference type="SUPFAM" id="SSF55550">
    <property type="entry name" value="SH2 domain"/>
    <property type="match status" value="1"/>
</dbReference>
<dbReference type="SMART" id="SM00252">
    <property type="entry name" value="SH2"/>
    <property type="match status" value="1"/>
</dbReference>
<evidence type="ECO:0000259" key="3">
    <source>
        <dbReference type="PROSITE" id="PS50001"/>
    </source>
</evidence>
<feature type="compositionally biased region" description="Polar residues" evidence="2">
    <location>
        <begin position="429"/>
        <end position="439"/>
    </location>
</feature>
<dbReference type="GeneID" id="114334001"/>
<feature type="compositionally biased region" description="Polar residues" evidence="2">
    <location>
        <begin position="672"/>
        <end position="683"/>
    </location>
</feature>
<dbReference type="Proteomes" id="UP001652700">
    <property type="component" value="Unplaced"/>
</dbReference>
<evidence type="ECO:0000313" key="4">
    <source>
        <dbReference type="EnsemblMetazoa" id="XP_050512364.1"/>
    </source>
</evidence>
<feature type="compositionally biased region" description="Low complexity" evidence="2">
    <location>
        <begin position="391"/>
        <end position="402"/>
    </location>
</feature>
<dbReference type="InterPro" id="IPR000980">
    <property type="entry name" value="SH2"/>
</dbReference>
<feature type="compositionally biased region" description="Basic and acidic residues" evidence="2">
    <location>
        <begin position="403"/>
        <end position="413"/>
    </location>
</feature>
<dbReference type="PROSITE" id="PS50001">
    <property type="entry name" value="SH2"/>
    <property type="match status" value="1"/>
</dbReference>
<dbReference type="Gene3D" id="3.30.505.10">
    <property type="entry name" value="SH2 domain"/>
    <property type="match status" value="1"/>
</dbReference>
<feature type="compositionally biased region" description="Polar residues" evidence="2">
    <location>
        <begin position="335"/>
        <end position="347"/>
    </location>
</feature>
<proteinExistence type="predicted"/>
<reference evidence="4" key="1">
    <citation type="submission" date="2025-05" db="UniProtKB">
        <authorList>
            <consortium name="EnsemblMetazoa"/>
        </authorList>
    </citation>
    <scope>IDENTIFICATION</scope>
</reference>
<evidence type="ECO:0000256" key="2">
    <source>
        <dbReference type="SAM" id="MobiDB-lite"/>
    </source>
</evidence>
<feature type="domain" description="SH2" evidence="3">
    <location>
        <begin position="755"/>
        <end position="854"/>
    </location>
</feature>
<name>A0ABM5KQA1_DIAVI</name>
<organism evidence="4 5">
    <name type="scientific">Diabrotica virgifera virgifera</name>
    <name type="common">western corn rootworm</name>
    <dbReference type="NCBI Taxonomy" id="50390"/>
    <lineage>
        <taxon>Eukaryota</taxon>
        <taxon>Metazoa</taxon>
        <taxon>Ecdysozoa</taxon>
        <taxon>Arthropoda</taxon>
        <taxon>Hexapoda</taxon>
        <taxon>Insecta</taxon>
        <taxon>Pterygota</taxon>
        <taxon>Neoptera</taxon>
        <taxon>Endopterygota</taxon>
        <taxon>Coleoptera</taxon>
        <taxon>Polyphaga</taxon>
        <taxon>Cucujiformia</taxon>
        <taxon>Chrysomeloidea</taxon>
        <taxon>Chrysomelidae</taxon>
        <taxon>Galerucinae</taxon>
        <taxon>Diabroticina</taxon>
        <taxon>Diabroticites</taxon>
        <taxon>Diabrotica</taxon>
    </lineage>
</organism>
<protein>
    <recommendedName>
        <fullName evidence="3">SH2 domain-containing protein</fullName>
    </recommendedName>
</protein>